<proteinExistence type="predicted"/>
<keyword evidence="2" id="KW-1185">Reference proteome</keyword>
<name>A0ACC1TI32_9AGAR</name>
<accession>A0ACC1TI32</accession>
<dbReference type="Proteomes" id="UP001163835">
    <property type="component" value="Unassembled WGS sequence"/>
</dbReference>
<sequence length="282" mass="32159">MSDTEPENQHYSDPEIHMADDIVGMTLHSESEGVAKNLNKSGIDGGQSSLQIEDDSNFSALDIHDQWAHMEKLIPANWIPPKDSETDQENRDGADDIPFSLEDEDPFDDDLEEDNFWDFGKFDWEQHQEYRNDGRLPALEQVHVGYFSEFSEISTSFTVKSMLIQQHLQKISFQSMTLPFATLSHISFSHILWMEISENFLTHSPWQLLYHLSTKSVPVLHSSLALSPKSTTAVSILVSVTPDHMNLAKHVHSVTNHVITAIKRHKKHLFTSQLFPDSRPLP</sequence>
<organism evidence="1 2">
    <name type="scientific">Lentinula aff. lateritia</name>
    <dbReference type="NCBI Taxonomy" id="2804960"/>
    <lineage>
        <taxon>Eukaryota</taxon>
        <taxon>Fungi</taxon>
        <taxon>Dikarya</taxon>
        <taxon>Basidiomycota</taxon>
        <taxon>Agaricomycotina</taxon>
        <taxon>Agaricomycetes</taxon>
        <taxon>Agaricomycetidae</taxon>
        <taxon>Agaricales</taxon>
        <taxon>Marasmiineae</taxon>
        <taxon>Omphalotaceae</taxon>
        <taxon>Lentinula</taxon>
    </lineage>
</organism>
<evidence type="ECO:0000313" key="1">
    <source>
        <dbReference type="EMBL" id="KAJ3804243.1"/>
    </source>
</evidence>
<gene>
    <name evidence="1" type="ORF">F5876DRAFT_83508</name>
</gene>
<reference evidence="1" key="1">
    <citation type="submission" date="2022-09" db="EMBL/GenBank/DDBJ databases">
        <title>A Global Phylogenomic Analysis of the Shiitake Genus Lentinula.</title>
        <authorList>
            <consortium name="DOE Joint Genome Institute"/>
            <person name="Sierra-Patev S."/>
            <person name="Min B."/>
            <person name="Naranjo-Ortiz M."/>
            <person name="Looney B."/>
            <person name="Konkel Z."/>
            <person name="Slot J.C."/>
            <person name="Sakamoto Y."/>
            <person name="Steenwyk J.L."/>
            <person name="Rokas A."/>
            <person name="Carro J."/>
            <person name="Camarero S."/>
            <person name="Ferreira P."/>
            <person name="Molpeceres G."/>
            <person name="Ruiz-Duenas F.J."/>
            <person name="Serrano A."/>
            <person name="Henrissat B."/>
            <person name="Drula E."/>
            <person name="Hughes K.W."/>
            <person name="Mata J.L."/>
            <person name="Ishikawa N.K."/>
            <person name="Vargas-Isla R."/>
            <person name="Ushijima S."/>
            <person name="Smith C.A."/>
            <person name="Ahrendt S."/>
            <person name="Andreopoulos W."/>
            <person name="He G."/>
            <person name="Labutti K."/>
            <person name="Lipzen A."/>
            <person name="Ng V."/>
            <person name="Riley R."/>
            <person name="Sandor L."/>
            <person name="Barry K."/>
            <person name="Martinez A.T."/>
            <person name="Xiao Y."/>
            <person name="Gibbons J.G."/>
            <person name="Terashima K."/>
            <person name="Grigoriev I.V."/>
            <person name="Hibbett D.S."/>
        </authorList>
    </citation>
    <scope>NUCLEOTIDE SEQUENCE</scope>
    <source>
        <strain evidence="1">TMI1499</strain>
    </source>
</reference>
<evidence type="ECO:0000313" key="2">
    <source>
        <dbReference type="Proteomes" id="UP001163835"/>
    </source>
</evidence>
<protein>
    <submittedName>
        <fullName evidence="1">Uncharacterized protein</fullName>
    </submittedName>
</protein>
<comment type="caution">
    <text evidence="1">The sequence shown here is derived from an EMBL/GenBank/DDBJ whole genome shotgun (WGS) entry which is preliminary data.</text>
</comment>
<dbReference type="EMBL" id="MU796162">
    <property type="protein sequence ID" value="KAJ3804243.1"/>
    <property type="molecule type" value="Genomic_DNA"/>
</dbReference>